<feature type="binding site" evidence="12">
    <location>
        <position position="173"/>
    </location>
    <ligand>
        <name>Mg(2+)</name>
        <dbReference type="ChEBI" id="CHEBI:18420"/>
        <label>1</label>
        <note>catalytic</note>
    </ligand>
</feature>
<dbReference type="GO" id="GO:0046872">
    <property type="term" value="F:metal ion binding"/>
    <property type="evidence" value="ECO:0007669"/>
    <property type="project" value="UniProtKB-KW"/>
</dbReference>
<accession>A0A7S0R2I1</accession>
<evidence type="ECO:0000256" key="10">
    <source>
        <dbReference type="ARBA" id="ARBA00033209"/>
    </source>
</evidence>
<dbReference type="GO" id="GO:0004401">
    <property type="term" value="F:histidinol-phosphatase activity"/>
    <property type="evidence" value="ECO:0007669"/>
    <property type="project" value="UniProtKB-EC"/>
</dbReference>
<dbReference type="UniPathway" id="UPA00031">
    <property type="reaction ID" value="UER00013"/>
</dbReference>
<dbReference type="GO" id="GO:0000105">
    <property type="term" value="P:L-histidine biosynthetic process"/>
    <property type="evidence" value="ECO:0007669"/>
    <property type="project" value="UniProtKB-UniPathway"/>
</dbReference>
<evidence type="ECO:0000313" key="13">
    <source>
        <dbReference type="EMBL" id="CAD8665175.1"/>
    </source>
</evidence>
<dbReference type="PROSITE" id="PS00629">
    <property type="entry name" value="IMP_1"/>
    <property type="match status" value="1"/>
</dbReference>
<evidence type="ECO:0000256" key="12">
    <source>
        <dbReference type="PIRSR" id="PIRSR600760-2"/>
    </source>
</evidence>
<keyword evidence="7" id="KW-0378">Hydrolase</keyword>
<name>A0A7S0R2I1_9CHLO</name>
<evidence type="ECO:0000256" key="3">
    <source>
        <dbReference type="ARBA" id="ARBA00009759"/>
    </source>
</evidence>
<dbReference type="CDD" id="cd01641">
    <property type="entry name" value="Bacterial_IMPase_like_1"/>
    <property type="match status" value="1"/>
</dbReference>
<evidence type="ECO:0000256" key="2">
    <source>
        <dbReference type="ARBA" id="ARBA00004970"/>
    </source>
</evidence>
<feature type="binding site" evidence="12">
    <location>
        <position position="157"/>
    </location>
    <ligand>
        <name>Mg(2+)</name>
        <dbReference type="ChEBI" id="CHEBI:18420"/>
        <label>1</label>
        <note>catalytic</note>
    </ligand>
</feature>
<evidence type="ECO:0000256" key="7">
    <source>
        <dbReference type="ARBA" id="ARBA00022801"/>
    </source>
</evidence>
<dbReference type="PANTHER" id="PTHR43200">
    <property type="entry name" value="PHOSPHATASE"/>
    <property type="match status" value="1"/>
</dbReference>
<evidence type="ECO:0000256" key="1">
    <source>
        <dbReference type="ARBA" id="ARBA00001946"/>
    </source>
</evidence>
<comment type="similarity">
    <text evidence="3">Belongs to the inositol monophosphatase superfamily.</text>
</comment>
<keyword evidence="9" id="KW-0368">Histidine biosynthesis</keyword>
<keyword evidence="8 12" id="KW-0460">Magnesium</keyword>
<proteinExistence type="inferred from homology"/>
<comment type="cofactor">
    <cofactor evidence="1 12">
        <name>Mg(2+)</name>
        <dbReference type="ChEBI" id="CHEBI:18420"/>
    </cofactor>
</comment>
<evidence type="ECO:0000256" key="9">
    <source>
        <dbReference type="ARBA" id="ARBA00023102"/>
    </source>
</evidence>
<protein>
    <recommendedName>
        <fullName evidence="4">histidinol-phosphatase</fullName>
        <ecNumber evidence="4">3.1.3.15</ecNumber>
    </recommendedName>
    <alternativeName>
        <fullName evidence="10">Histidinol-phosphate phosphatase</fullName>
    </alternativeName>
</protein>
<dbReference type="SUPFAM" id="SSF56655">
    <property type="entry name" value="Carbohydrate phosphatase"/>
    <property type="match status" value="1"/>
</dbReference>
<feature type="binding site" evidence="12">
    <location>
        <position position="297"/>
    </location>
    <ligand>
        <name>Mg(2+)</name>
        <dbReference type="ChEBI" id="CHEBI:18420"/>
        <label>1</label>
        <note>catalytic</note>
    </ligand>
</feature>
<evidence type="ECO:0000256" key="4">
    <source>
        <dbReference type="ARBA" id="ARBA00013085"/>
    </source>
</evidence>
<organism evidence="13">
    <name type="scientific">Pyramimonas obovata</name>
    <dbReference type="NCBI Taxonomy" id="1411642"/>
    <lineage>
        <taxon>Eukaryota</taxon>
        <taxon>Viridiplantae</taxon>
        <taxon>Chlorophyta</taxon>
        <taxon>Pyramimonadophyceae</taxon>
        <taxon>Pyramimonadales</taxon>
        <taxon>Pyramimonadaceae</taxon>
        <taxon>Pyramimonas</taxon>
        <taxon>Pyramimonas incertae sedis</taxon>
    </lineage>
</organism>
<dbReference type="PANTHER" id="PTHR43200:SF6">
    <property type="entry name" value="3'(2'),5'-BISPHOSPHATE NUCLEOTIDASE"/>
    <property type="match status" value="1"/>
</dbReference>
<feature type="binding site" evidence="12">
    <location>
        <position position="175"/>
    </location>
    <ligand>
        <name>Mg(2+)</name>
        <dbReference type="ChEBI" id="CHEBI:18420"/>
        <label>1</label>
        <note>catalytic</note>
    </ligand>
</feature>
<comment type="pathway">
    <text evidence="2">Amino-acid biosynthesis; L-histidine biosynthesis; L-histidine from 5-phospho-alpha-D-ribose 1-diphosphate: step 8/9.</text>
</comment>
<dbReference type="InterPro" id="IPR000760">
    <property type="entry name" value="Inositol_monophosphatase-like"/>
</dbReference>
<dbReference type="AlphaFoldDB" id="A0A7S0R2I1"/>
<dbReference type="FunFam" id="3.30.540.10:FF:000030">
    <property type="entry name" value="Inositol monophosphatase"/>
    <property type="match status" value="1"/>
</dbReference>
<dbReference type="EC" id="3.1.3.15" evidence="4"/>
<dbReference type="Gene3D" id="3.40.190.80">
    <property type="match status" value="1"/>
</dbReference>
<dbReference type="NCBIfam" id="TIGR02067">
    <property type="entry name" value="his_9_HisN"/>
    <property type="match status" value="1"/>
</dbReference>
<evidence type="ECO:0000256" key="11">
    <source>
        <dbReference type="ARBA" id="ARBA00049158"/>
    </source>
</evidence>
<keyword evidence="6 12" id="KW-0479">Metal-binding</keyword>
<evidence type="ECO:0000256" key="8">
    <source>
        <dbReference type="ARBA" id="ARBA00022842"/>
    </source>
</evidence>
<dbReference type="PRINTS" id="PR00377">
    <property type="entry name" value="IMPHPHTASES"/>
</dbReference>
<reference evidence="13" key="1">
    <citation type="submission" date="2021-01" db="EMBL/GenBank/DDBJ databases">
        <authorList>
            <person name="Corre E."/>
            <person name="Pelletier E."/>
            <person name="Niang G."/>
            <person name="Scheremetjew M."/>
            <person name="Finn R."/>
            <person name="Kale V."/>
            <person name="Holt S."/>
            <person name="Cochrane G."/>
            <person name="Meng A."/>
            <person name="Brown T."/>
            <person name="Cohen L."/>
        </authorList>
    </citation>
    <scope>NUCLEOTIDE SEQUENCE</scope>
    <source>
        <strain evidence="13">CCMP722</strain>
    </source>
</reference>
<dbReference type="InterPro" id="IPR051090">
    <property type="entry name" value="Inositol_monoP_superfamily"/>
</dbReference>
<feature type="binding site" evidence="12">
    <location>
        <position position="176"/>
    </location>
    <ligand>
        <name>Mg(2+)</name>
        <dbReference type="ChEBI" id="CHEBI:18420"/>
        <label>1</label>
        <note>catalytic</note>
    </ligand>
</feature>
<dbReference type="Gene3D" id="3.30.540.10">
    <property type="entry name" value="Fructose-1,6-Bisphosphatase, subunit A, domain 1"/>
    <property type="match status" value="1"/>
</dbReference>
<keyword evidence="5" id="KW-0028">Amino-acid biosynthesis</keyword>
<sequence length="356" mass="38593">MPQVLLYGFPTRVSCPSGRAVPSRANLARACHGAQQKHAWPSACISQRDYFSAVLGSFSNVFGALQKGGVRSYRSTRPRRAAAQTAFASAECSEEFVELAHKLADAAGEITSAYFRTKLDVENKGDESPVTVADRAAEVKMRELINEAFPDHGVYGEEGGLDIRKGEYVWVLDPIDGTKSFITGKPLFGTLIALVKDGNPILGIIDQCILKERWVGAAGRPSTLNGVEICTRKCGPVGEAFMYSTTPLMFEGDTLRQYNQLAEKVRIPMFGCDCYAYGLLAAGFCDLVVEADLKPYDFMALVPVVEGAGGILTDWQGQRVKLDLTSMLDGSPSRAYEVIAAGDQATHEAAMQILNE</sequence>
<gene>
    <name evidence="13" type="ORF">POBO1169_LOCUS8078</name>
</gene>
<comment type="catalytic activity">
    <reaction evidence="11">
        <text>L-histidinol phosphate + H2O = L-histidinol + phosphate</text>
        <dbReference type="Rhea" id="RHEA:14465"/>
        <dbReference type="ChEBI" id="CHEBI:15377"/>
        <dbReference type="ChEBI" id="CHEBI:43474"/>
        <dbReference type="ChEBI" id="CHEBI:57699"/>
        <dbReference type="ChEBI" id="CHEBI:57980"/>
        <dbReference type="EC" id="3.1.3.15"/>
    </reaction>
</comment>
<dbReference type="InterPro" id="IPR020583">
    <property type="entry name" value="Inositol_monoP_metal-BS"/>
</dbReference>
<evidence type="ECO:0000256" key="5">
    <source>
        <dbReference type="ARBA" id="ARBA00022605"/>
    </source>
</evidence>
<evidence type="ECO:0000256" key="6">
    <source>
        <dbReference type="ARBA" id="ARBA00022723"/>
    </source>
</evidence>
<dbReference type="InterPro" id="IPR011809">
    <property type="entry name" value="His_9_proposed"/>
</dbReference>
<dbReference type="EMBL" id="HBFA01015681">
    <property type="protein sequence ID" value="CAD8665175.1"/>
    <property type="molecule type" value="Transcribed_RNA"/>
</dbReference>
<dbReference type="Pfam" id="PF00459">
    <property type="entry name" value="Inositol_P"/>
    <property type="match status" value="1"/>
</dbReference>